<protein>
    <submittedName>
        <fullName evidence="1">Uncharacterized protein</fullName>
    </submittedName>
</protein>
<name>A0AA97P7U3_PYRO3</name>
<organism evidence="1">
    <name type="scientific">Pyricularia oryzae (strain Y34)</name>
    <name type="common">Rice blast fungus</name>
    <name type="synonym">Magnaporthe oryzae</name>
    <dbReference type="NCBI Taxonomy" id="1143189"/>
    <lineage>
        <taxon>Eukaryota</taxon>
        <taxon>Fungi</taxon>
        <taxon>Dikarya</taxon>
        <taxon>Ascomycota</taxon>
        <taxon>Pezizomycotina</taxon>
        <taxon>Sordariomycetes</taxon>
        <taxon>Sordariomycetidae</taxon>
        <taxon>Magnaporthales</taxon>
        <taxon>Pyriculariaceae</taxon>
        <taxon>Pyricularia</taxon>
    </lineage>
</organism>
<dbReference type="EMBL" id="JH793223">
    <property type="protein sequence ID" value="ELQ43540.1"/>
    <property type="molecule type" value="Genomic_DNA"/>
</dbReference>
<evidence type="ECO:0000313" key="1">
    <source>
        <dbReference type="EMBL" id="ELQ43540.1"/>
    </source>
</evidence>
<proteinExistence type="predicted"/>
<accession>A0AA97P7U3</accession>
<dbReference type="AlphaFoldDB" id="A0AA97P7U3"/>
<gene>
    <name evidence="1" type="ORF">OOU_Y34scaffold00146g1</name>
</gene>
<dbReference type="Proteomes" id="UP000011086">
    <property type="component" value="Unassembled WGS sequence"/>
</dbReference>
<sequence>MSGWNVRCKIVAVCRDKVDGQTLRRFTTKANTGLRPPYEVLLFAKPDEDVLAVLNANSDASAFDLVQPLKDQEYLGKAMENFPFTYYKETYGSNSCGDDLVTSDIALIQLRAAASNKGRCFVCVSVQDREVHPTQGEPTIGFHCAFENVPAAIAGLDDLKAICSRAESARRMRNQAVMCGGVWDPNVLAKLRAAEASNPRVLRAHLDLAAFPPFVGQIQPEADAANHRGRPILTPLFVTAENVRLETINEILTASEQEQGQRADQKIDRYAIVSNMDPDSDFSTGGPAVPPLQALPKLPGEFMHASPEACAAFARSRFPGQKQLIKWNQFVMVDELTESERTVILGAHEPNHGLVLNRAAFDRAWNIQAVVEVSGQSFDMRADISSRIEDGSDREIC</sequence>
<reference evidence="1" key="1">
    <citation type="journal article" date="2012" name="PLoS Genet.">
        <title>Comparative analysis of the genomes of two field isolates of the rice blast fungus Magnaporthe oryzae.</title>
        <authorList>
            <person name="Xue M."/>
            <person name="Yang J."/>
            <person name="Li Z."/>
            <person name="Hu S."/>
            <person name="Yao N."/>
            <person name="Dean R.A."/>
            <person name="Zhao W."/>
            <person name="Shen M."/>
            <person name="Zhang H."/>
            <person name="Li C."/>
            <person name="Liu L."/>
            <person name="Cao L."/>
            <person name="Xu X."/>
            <person name="Xing Y."/>
            <person name="Hsiang T."/>
            <person name="Zhang Z."/>
            <person name="Xu J.R."/>
            <person name="Peng Y.L."/>
        </authorList>
    </citation>
    <scope>NUCLEOTIDE SEQUENCE</scope>
    <source>
        <strain evidence="1">Y34</strain>
    </source>
</reference>